<comment type="caution">
    <text evidence="1">The sequence shown here is derived from an EMBL/GenBank/DDBJ whole genome shotgun (WGS) entry which is preliminary data.</text>
</comment>
<feature type="non-terminal residue" evidence="1">
    <location>
        <position position="1"/>
    </location>
</feature>
<evidence type="ECO:0000313" key="1">
    <source>
        <dbReference type="EMBL" id="TWV34921.1"/>
    </source>
</evidence>
<gene>
    <name evidence="1" type="ORF">FSA06_25200</name>
</gene>
<dbReference type="AlphaFoldDB" id="A0AB74L3G4"/>
<sequence length="92" mass="9407">LAASETVTIPGDPGANGSYAFSIKLEIARNPLPTPLAPNVDVTDSAGKMVRCQFKWAAGASALSVNKSSLSLVNAGTGQTVDVTSNDEWAVS</sequence>
<name>A0AB74L3G4_BACFG</name>
<proteinExistence type="predicted"/>
<accession>A0AB74L3G4</accession>
<reference evidence="1 2" key="1">
    <citation type="submission" date="2019-07" db="EMBL/GenBank/DDBJ databases">
        <title>Genome sequencing of Bacteroides fragilis.</title>
        <authorList>
            <person name="Galasyn E.V."/>
            <person name="Ruoff K.L."/>
            <person name="Price C.E."/>
            <person name="Valls R.A."/>
            <person name="O'Toole G.A."/>
        </authorList>
    </citation>
    <scope>NUCLEOTIDE SEQUENCE [LARGE SCALE GENOMIC DNA]</scope>
    <source>
        <strain evidence="1 2">AD135F_1B</strain>
    </source>
</reference>
<evidence type="ECO:0000313" key="2">
    <source>
        <dbReference type="Proteomes" id="UP000315444"/>
    </source>
</evidence>
<protein>
    <recommendedName>
        <fullName evidence="3">Fimbrillin family protein</fullName>
    </recommendedName>
</protein>
<dbReference type="Proteomes" id="UP000315444">
    <property type="component" value="Unassembled WGS sequence"/>
</dbReference>
<dbReference type="EMBL" id="VOHV01000046">
    <property type="protein sequence ID" value="TWV34921.1"/>
    <property type="molecule type" value="Genomic_DNA"/>
</dbReference>
<organism evidence="1 2">
    <name type="scientific">Bacteroides fragilis</name>
    <dbReference type="NCBI Taxonomy" id="817"/>
    <lineage>
        <taxon>Bacteria</taxon>
        <taxon>Pseudomonadati</taxon>
        <taxon>Bacteroidota</taxon>
        <taxon>Bacteroidia</taxon>
        <taxon>Bacteroidales</taxon>
        <taxon>Bacteroidaceae</taxon>
        <taxon>Bacteroides</taxon>
    </lineage>
</organism>
<evidence type="ECO:0008006" key="3">
    <source>
        <dbReference type="Google" id="ProtNLM"/>
    </source>
</evidence>